<evidence type="ECO:0000313" key="3">
    <source>
        <dbReference type="EMBL" id="ODV53275.1"/>
    </source>
</evidence>
<organism evidence="3 4">
    <name type="scientific">Lysinibacillus fusiformis</name>
    <dbReference type="NCBI Taxonomy" id="28031"/>
    <lineage>
        <taxon>Bacteria</taxon>
        <taxon>Bacillati</taxon>
        <taxon>Bacillota</taxon>
        <taxon>Bacilli</taxon>
        <taxon>Bacillales</taxon>
        <taxon>Bacillaceae</taxon>
        <taxon>Lysinibacillus</taxon>
    </lineage>
</organism>
<dbReference type="InterPro" id="IPR000424">
    <property type="entry name" value="Primosome_PriB/ssb"/>
</dbReference>
<dbReference type="Proteomes" id="UP000094784">
    <property type="component" value="Unassembled WGS sequence"/>
</dbReference>
<evidence type="ECO:0000256" key="1">
    <source>
        <dbReference type="ARBA" id="ARBA00023125"/>
    </source>
</evidence>
<dbReference type="EMBL" id="MECQ01000008">
    <property type="protein sequence ID" value="ODV53275.1"/>
    <property type="molecule type" value="Genomic_DNA"/>
</dbReference>
<dbReference type="GO" id="GO:0003697">
    <property type="term" value="F:single-stranded DNA binding"/>
    <property type="evidence" value="ECO:0007669"/>
    <property type="project" value="InterPro"/>
</dbReference>
<keyword evidence="1 2" id="KW-0238">DNA-binding</keyword>
<dbReference type="RefSeq" id="WP_069483517.1">
    <property type="nucleotide sequence ID" value="NZ_CP130331.1"/>
</dbReference>
<proteinExistence type="predicted"/>
<sequence>MKNKTLLSGKVLEIRESHSLQDNNFYEFLVEVPRKSGAFDTIPFVVSHKLLHNNPIKIGDYVSSIGEIRTINREIDGKSRLIVFNYLQEIEEISKEKLAKIGDKNVIDLQGFVVKKPVYRETGQGRRIADLLVAHNRSFGKESYIPTIAWGIDATLAKNLKVGECVSIHGRFQSRNYRSKTGDIKTVYELSVNSMSIVEE</sequence>
<reference evidence="3 4" key="1">
    <citation type="submission" date="2016-09" db="EMBL/GenBank/DDBJ databases">
        <title>Draft genome sequence of the soil isolate, Lysinibacillus fusiformis M5, a potential hypoxanthine producer.</title>
        <authorList>
            <person name="Gallegos-Monterrosa R."/>
            <person name="Maroti G."/>
            <person name="Balint B."/>
            <person name="Kovacs A.T."/>
        </authorList>
    </citation>
    <scope>NUCLEOTIDE SEQUENCE [LARGE SCALE GENOMIC DNA]</scope>
    <source>
        <strain evidence="3 4">M5</strain>
    </source>
</reference>
<evidence type="ECO:0000256" key="2">
    <source>
        <dbReference type="PROSITE-ProRule" id="PRU00252"/>
    </source>
</evidence>
<comment type="caution">
    <text evidence="3">The sequence shown here is derived from an EMBL/GenBank/DDBJ whole genome shotgun (WGS) entry which is preliminary data.</text>
</comment>
<dbReference type="Gene3D" id="2.40.50.140">
    <property type="entry name" value="Nucleic acid-binding proteins"/>
    <property type="match status" value="2"/>
</dbReference>
<dbReference type="Pfam" id="PF00436">
    <property type="entry name" value="SSB"/>
    <property type="match status" value="1"/>
</dbReference>
<name>A0A1E4QYL0_9BACI</name>
<accession>A0A1E4QYL0</accession>
<dbReference type="InterPro" id="IPR012340">
    <property type="entry name" value="NA-bd_OB-fold"/>
</dbReference>
<protein>
    <recommendedName>
        <fullName evidence="5">Single-stranded DNA-binding protein</fullName>
    </recommendedName>
</protein>
<dbReference type="PROSITE" id="PS50935">
    <property type="entry name" value="SSB"/>
    <property type="match status" value="1"/>
</dbReference>
<evidence type="ECO:0000313" key="4">
    <source>
        <dbReference type="Proteomes" id="UP000094784"/>
    </source>
</evidence>
<dbReference type="SUPFAM" id="SSF50249">
    <property type="entry name" value="Nucleic acid-binding proteins"/>
    <property type="match status" value="1"/>
</dbReference>
<dbReference type="AlphaFoldDB" id="A0A1E4QYL0"/>
<gene>
    <name evidence="3" type="ORF">BG258_23525</name>
</gene>
<dbReference type="OrthoDB" id="9780175at2"/>
<evidence type="ECO:0008006" key="5">
    <source>
        <dbReference type="Google" id="ProtNLM"/>
    </source>
</evidence>
<dbReference type="NCBIfam" id="NF004476">
    <property type="entry name" value="PRK05813.1"/>
    <property type="match status" value="1"/>
</dbReference>